<dbReference type="AlphaFoldDB" id="A0A0W0YU49"/>
<dbReference type="Proteomes" id="UP000054621">
    <property type="component" value="Unassembled WGS sequence"/>
</dbReference>
<reference evidence="1 2" key="1">
    <citation type="submission" date="2015-11" db="EMBL/GenBank/DDBJ databases">
        <title>Genomic analysis of 38 Legionella species identifies large and diverse effector repertoires.</title>
        <authorList>
            <person name="Burstein D."/>
            <person name="Amaro F."/>
            <person name="Zusman T."/>
            <person name="Lifshitz Z."/>
            <person name="Cohen O."/>
            <person name="Gilbert J.A."/>
            <person name="Pupko T."/>
            <person name="Shuman H.A."/>
            <person name="Segal G."/>
        </authorList>
    </citation>
    <scope>NUCLEOTIDE SEQUENCE [LARGE SCALE GENOMIC DNA]</scope>
    <source>
        <strain evidence="1 2">Mt.St.Helens-4</strain>
    </source>
</reference>
<accession>A0A0W0YU49</accession>
<evidence type="ECO:0000313" key="2">
    <source>
        <dbReference type="Proteomes" id="UP000054621"/>
    </source>
</evidence>
<dbReference type="PATRIC" id="fig|28087.4.peg.161"/>
<proteinExistence type="predicted"/>
<name>A0A0W0YU49_9GAMM</name>
<dbReference type="EMBL" id="LNYV01000002">
    <property type="protein sequence ID" value="KTD60400.1"/>
    <property type="molecule type" value="Genomic_DNA"/>
</dbReference>
<dbReference type="STRING" id="28087.Lsai_0150"/>
<gene>
    <name evidence="1" type="ORF">Lsai_0150</name>
</gene>
<dbReference type="OrthoDB" id="9884673at2"/>
<sequence length="132" mass="15383">MFQLRRFDNHSNQNLMTAKPCFSAYKHAFDEAVKNYNPSQANPYINIKLTRDIPNKEDVMKWNNSLTQLYTQINATLNEYMSDYNMSLKKCSSGWTHTFTHLLNVKGIEAMQQLLAENSLELNPQENSSFRP</sequence>
<dbReference type="RefSeq" id="WP_027271674.1">
    <property type="nucleotide sequence ID" value="NZ_CAAAJE010000021.1"/>
</dbReference>
<comment type="caution">
    <text evidence="1">The sequence shown here is derived from an EMBL/GenBank/DDBJ whole genome shotgun (WGS) entry which is preliminary data.</text>
</comment>
<protein>
    <submittedName>
        <fullName evidence="1">Uncharacterized protein</fullName>
    </submittedName>
</protein>
<organism evidence="1 2">
    <name type="scientific">Legionella sainthelensi</name>
    <dbReference type="NCBI Taxonomy" id="28087"/>
    <lineage>
        <taxon>Bacteria</taxon>
        <taxon>Pseudomonadati</taxon>
        <taxon>Pseudomonadota</taxon>
        <taxon>Gammaproteobacteria</taxon>
        <taxon>Legionellales</taxon>
        <taxon>Legionellaceae</taxon>
        <taxon>Legionella</taxon>
    </lineage>
</organism>
<evidence type="ECO:0000313" key="1">
    <source>
        <dbReference type="EMBL" id="KTD60400.1"/>
    </source>
</evidence>